<organism evidence="1 2">
    <name type="scientific">Haloferax sp. Atlit-48N</name>
    <dbReference type="NCBI Taxonomy" id="2077198"/>
    <lineage>
        <taxon>Archaea</taxon>
        <taxon>Methanobacteriati</taxon>
        <taxon>Methanobacteriota</taxon>
        <taxon>Stenosarchaea group</taxon>
        <taxon>Halobacteria</taxon>
        <taxon>Halobacteriales</taxon>
        <taxon>Haloferacaceae</taxon>
        <taxon>Haloferax</taxon>
    </lineage>
</organism>
<reference evidence="1" key="1">
    <citation type="submission" date="2023-10" db="EMBL/GenBank/DDBJ databases">
        <title>A new archaeal virus that suppresses the transcription of host immunity genes.</title>
        <authorList>
            <person name="Turgeman-Grott I."/>
            <person name="Golan N."/>
            <person name="Neri U."/>
            <person name="Naki D."/>
            <person name="Altman N."/>
            <person name="Eizenshtein K."/>
            <person name="Choudhary D."/>
            <person name="Levi R."/>
            <person name="Himani H."/>
            <person name="Reshef L."/>
            <person name="Papke T.R."/>
            <person name="Gophna U."/>
        </authorList>
    </citation>
    <scope>NUCLEOTIDE SEQUENCE</scope>
    <source>
        <strain evidence="1">Atlit-48N</strain>
    </source>
</reference>
<proteinExistence type="predicted"/>
<protein>
    <submittedName>
        <fullName evidence="1">PH domain-containing protein</fullName>
    </submittedName>
</protein>
<dbReference type="Proteomes" id="UP000257089">
    <property type="component" value="Chromosome"/>
</dbReference>
<dbReference type="EMBL" id="CP137689">
    <property type="protein sequence ID" value="XRJ19347.1"/>
    <property type="molecule type" value="Genomic_DNA"/>
</dbReference>
<evidence type="ECO:0000313" key="2">
    <source>
        <dbReference type="Proteomes" id="UP000257089"/>
    </source>
</evidence>
<gene>
    <name evidence="1" type="ORF">DEQ67_012690</name>
</gene>
<name>A0ACD5HVI6_9EURY</name>
<accession>A0ACD5HVI6</accession>
<sequence>MTADAPQGLTVAGLSAPERLRPTEPYTVTATVRNPANETRSERIEYVFSGSTITNRTVRLAGGASREVQFELTASGQLTGTETVSTGTYVHGVRNASGAGIPRYLRVTPDVDLAIEAFQAPATAPSDREFVVLATVSNPAETTITRDVAYRFAGTTISEKTITVGSGEQRQVAFAVTTERVEAADSLIQRGRTYDHSIETAGGATVSDAIRLRSEPSARAAALTTRDVQLPSDLREDTRYTVAVTVRNVGTTAFDGQFVYRLNGTAVATQSRNIPSGQQRTISFEIAYADIERAAQPLSTRTSTQSLTVGNASLASEDVTVHGRIADTDRRTESPTPRQAANFTNDSEEDPEASRATCERGFFSRCGEKTIDQMTLTLIGTLSSVVAILYEMLSGT</sequence>
<evidence type="ECO:0000313" key="1">
    <source>
        <dbReference type="EMBL" id="XRJ19347.1"/>
    </source>
</evidence>